<dbReference type="Gene3D" id="2.40.10.10">
    <property type="entry name" value="Trypsin-like serine proteases"/>
    <property type="match status" value="2"/>
</dbReference>
<evidence type="ECO:0000313" key="3">
    <source>
        <dbReference type="Proteomes" id="UP000248272"/>
    </source>
</evidence>
<dbReference type="Proteomes" id="UP000248272">
    <property type="component" value="Unassembled WGS sequence"/>
</dbReference>
<dbReference type="PANTHER" id="PTHR34301:SF8">
    <property type="entry name" value="ATPASE DOMAIN-CONTAINING PROTEIN"/>
    <property type="match status" value="1"/>
</dbReference>
<evidence type="ECO:0000313" key="2">
    <source>
        <dbReference type="EMBL" id="GBL09733.1"/>
    </source>
</evidence>
<dbReference type="Gene3D" id="3.40.50.300">
    <property type="entry name" value="P-loop containing nucleotide triphosphate hydrolases"/>
    <property type="match status" value="1"/>
</dbReference>
<dbReference type="InterPro" id="IPR009003">
    <property type="entry name" value="Peptidase_S1_PA"/>
</dbReference>
<dbReference type="SUPFAM" id="SSF52540">
    <property type="entry name" value="P-loop containing nucleoside triphosphate hydrolases"/>
    <property type="match status" value="1"/>
</dbReference>
<feature type="domain" description="ORC1/DEAH AAA+ ATPase" evidence="1">
    <location>
        <begin position="224"/>
        <end position="341"/>
    </location>
</feature>
<evidence type="ECO:0000259" key="1">
    <source>
        <dbReference type="Pfam" id="PF13401"/>
    </source>
</evidence>
<sequence length="431" mass="48831">MLTPESLPPYTVRLKLIDASGTGFFVGQGLILTCLHVVKDARDNRETIEIIWQGQISGAKIINLPNLDGIDLALLQLNSSLDHKYVDFDQDLQLTDKLYTFGYTNKYPNGDPSDFEYIGLTGDENPLIKFKLGQVQPGFSGSPLLNLRTGKVCGVVNKTRDEYSDLGGRAIPVQTIFKYFPQLQPQKNAHNPFKPTSGGIEEIQQIFGREQEIKDIFEVLNSGSSAAIIGERGTGKTTLLWGIYHQAREYLLSHRQPLYLNLERLAGDKDFYYELCHQIGIDANYDKPLKGTRLTRELEKHKILLLLDVVDNMTQKYFSYQLRSQLRELANRPDPPLRLVVAANRPLDVLFPDNKGGDSPFEGICQQFPIKLWDEAKIKEFISHRLSQTGVTFTEEEISSLVRQSQGKPREVMQNCFKLYQTKVNNSASRT</sequence>
<dbReference type="Pfam" id="PF13365">
    <property type="entry name" value="Trypsin_2"/>
    <property type="match status" value="1"/>
</dbReference>
<reference evidence="2 3" key="1">
    <citation type="journal article" date="2018" name="Front. Microbiol.">
        <title>Adaptation of the Freshwater Bloom-Forming Cyanobacterium Microcystis aeruginosa to Brackish Water Is Driven by Recent Horizontal Transfer of Sucrose Genes.</title>
        <authorList>
            <person name="Tanabe Y."/>
            <person name="Hodoki Y."/>
            <person name="Sano T."/>
            <person name="Tada K."/>
            <person name="Watanabe M.M."/>
        </authorList>
    </citation>
    <scope>NUCLEOTIDE SEQUENCE [LARGE SCALE GENOMIC DNA]</scope>
    <source>
        <strain evidence="2 3">Sj</strain>
    </source>
</reference>
<dbReference type="AlphaFoldDB" id="A0A2Z6UQG3"/>
<dbReference type="Pfam" id="PF13401">
    <property type="entry name" value="AAA_22"/>
    <property type="match status" value="1"/>
</dbReference>
<dbReference type="EMBL" id="BDSG01000022">
    <property type="protein sequence ID" value="GBL09733.1"/>
    <property type="molecule type" value="Genomic_DNA"/>
</dbReference>
<dbReference type="RefSeq" id="WP_110578470.1">
    <property type="nucleotide sequence ID" value="NZ_BDSG01000022.1"/>
</dbReference>
<dbReference type="CDD" id="cd00009">
    <property type="entry name" value="AAA"/>
    <property type="match status" value="1"/>
</dbReference>
<dbReference type="InterPro" id="IPR027417">
    <property type="entry name" value="P-loop_NTPase"/>
</dbReference>
<name>A0A2Z6UQG3_MICAE</name>
<gene>
    <name evidence="2" type="ORF">MSj_01213</name>
</gene>
<dbReference type="InterPro" id="IPR043504">
    <property type="entry name" value="Peptidase_S1_PA_chymotrypsin"/>
</dbReference>
<proteinExistence type="predicted"/>
<dbReference type="GO" id="GO:0016887">
    <property type="term" value="F:ATP hydrolysis activity"/>
    <property type="evidence" value="ECO:0007669"/>
    <property type="project" value="InterPro"/>
</dbReference>
<accession>A0A2Z6UQG3</accession>
<dbReference type="PANTHER" id="PTHR34301">
    <property type="entry name" value="DNA-BINDING PROTEIN-RELATED"/>
    <property type="match status" value="1"/>
</dbReference>
<dbReference type="SUPFAM" id="SSF50494">
    <property type="entry name" value="Trypsin-like serine proteases"/>
    <property type="match status" value="1"/>
</dbReference>
<protein>
    <recommendedName>
        <fullName evidence="1">ORC1/DEAH AAA+ ATPase domain-containing protein</fullName>
    </recommendedName>
</protein>
<comment type="caution">
    <text evidence="2">The sequence shown here is derived from an EMBL/GenBank/DDBJ whole genome shotgun (WGS) entry which is preliminary data.</text>
</comment>
<dbReference type="InterPro" id="IPR049945">
    <property type="entry name" value="AAA_22"/>
</dbReference>
<organism evidence="2 3">
    <name type="scientific">Microcystis aeruginosa Sj</name>
    <dbReference type="NCBI Taxonomy" id="1979544"/>
    <lineage>
        <taxon>Bacteria</taxon>
        <taxon>Bacillati</taxon>
        <taxon>Cyanobacteriota</taxon>
        <taxon>Cyanophyceae</taxon>
        <taxon>Oscillatoriophycideae</taxon>
        <taxon>Chroococcales</taxon>
        <taxon>Microcystaceae</taxon>
        <taxon>Microcystis</taxon>
    </lineage>
</organism>